<gene>
    <name evidence="1" type="ORF">ACFS25_29095</name>
</gene>
<accession>A0ABW6ATQ6</accession>
<dbReference type="RefSeq" id="WP_381508324.1">
    <property type="nucleotide sequence ID" value="NZ_JBHUOM010000048.1"/>
</dbReference>
<name>A0ABW6ATQ6_9BACT</name>
<proteinExistence type="predicted"/>
<keyword evidence="2" id="KW-1185">Reference proteome</keyword>
<dbReference type="EMBL" id="JBHUOM010000048">
    <property type="protein sequence ID" value="MFD2937857.1"/>
    <property type="molecule type" value="Genomic_DNA"/>
</dbReference>
<comment type="caution">
    <text evidence="1">The sequence shown here is derived from an EMBL/GenBank/DDBJ whole genome shotgun (WGS) entry which is preliminary data.</text>
</comment>
<evidence type="ECO:0000313" key="1">
    <source>
        <dbReference type="EMBL" id="MFD2937857.1"/>
    </source>
</evidence>
<evidence type="ECO:0000313" key="2">
    <source>
        <dbReference type="Proteomes" id="UP001597512"/>
    </source>
</evidence>
<protein>
    <submittedName>
        <fullName evidence="1">Uncharacterized protein</fullName>
    </submittedName>
</protein>
<reference evidence="2" key="1">
    <citation type="journal article" date="2019" name="Int. J. Syst. Evol. Microbiol.">
        <title>The Global Catalogue of Microorganisms (GCM) 10K type strain sequencing project: providing services to taxonomists for standard genome sequencing and annotation.</title>
        <authorList>
            <consortium name="The Broad Institute Genomics Platform"/>
            <consortium name="The Broad Institute Genome Sequencing Center for Infectious Disease"/>
            <person name="Wu L."/>
            <person name="Ma J."/>
        </authorList>
    </citation>
    <scope>NUCLEOTIDE SEQUENCE [LARGE SCALE GENOMIC DNA]</scope>
    <source>
        <strain evidence="2">KCTC 52490</strain>
    </source>
</reference>
<organism evidence="1 2">
    <name type="scientific">Spirosoma flavum</name>
    <dbReference type="NCBI Taxonomy" id="2048557"/>
    <lineage>
        <taxon>Bacteria</taxon>
        <taxon>Pseudomonadati</taxon>
        <taxon>Bacteroidota</taxon>
        <taxon>Cytophagia</taxon>
        <taxon>Cytophagales</taxon>
        <taxon>Cytophagaceae</taxon>
        <taxon>Spirosoma</taxon>
    </lineage>
</organism>
<dbReference type="Proteomes" id="UP001597512">
    <property type="component" value="Unassembled WGS sequence"/>
</dbReference>
<sequence>MLLSITIWLSSITLVFSQFNVSDHIKEVGQLTIKDFIIPEATIKGATYYQATKQGVRSGFTSTRSYIVQNELAIIKENRLYDGNLVSSKNSVIEFNKYDALVKSSRNANIIEENAKNSNKSSILLKMPSKPEEFVTWTEVESDGTIIENKAHFFVYRHYDSPTKFKYILGIQVLSTSSNSKLNLNSSMVYEYAKGLGFVRSLIKDKTLNTFVPFDILDELIPNKQVVQRENLNRILSTKYLTSSQYDSLINMKKRTHDLKLVNPIAYEKTIALLRKIIKVRIADLSEKGDFGTNTNELAIPAYNYFSQHREPFILNETYSYNGFYRFEEDRTRNFSDNGIISANGNYSFSSTASNKVKSTTRYFEQLLPKAPIFPAADSSGVDMSTRFGLSEVEVHYIKGVTTIKVKKGVITFQKNDPPSGYQQLIINSIKDYIPEGSFLLAYEGGSIMGEPYIITKKLE</sequence>